<dbReference type="EMBL" id="GBXM01061335">
    <property type="protein sequence ID" value="JAH47242.1"/>
    <property type="molecule type" value="Transcribed_RNA"/>
</dbReference>
<evidence type="ECO:0000313" key="1">
    <source>
        <dbReference type="EMBL" id="JAH47242.1"/>
    </source>
</evidence>
<proteinExistence type="predicted"/>
<accession>A0A0E9T187</accession>
<reference evidence="1" key="1">
    <citation type="submission" date="2014-11" db="EMBL/GenBank/DDBJ databases">
        <authorList>
            <person name="Amaro Gonzalez C."/>
        </authorList>
    </citation>
    <scope>NUCLEOTIDE SEQUENCE</scope>
</reference>
<dbReference type="AlphaFoldDB" id="A0A0E9T187"/>
<organism evidence="1">
    <name type="scientific">Anguilla anguilla</name>
    <name type="common">European freshwater eel</name>
    <name type="synonym">Muraena anguilla</name>
    <dbReference type="NCBI Taxonomy" id="7936"/>
    <lineage>
        <taxon>Eukaryota</taxon>
        <taxon>Metazoa</taxon>
        <taxon>Chordata</taxon>
        <taxon>Craniata</taxon>
        <taxon>Vertebrata</taxon>
        <taxon>Euteleostomi</taxon>
        <taxon>Actinopterygii</taxon>
        <taxon>Neopterygii</taxon>
        <taxon>Teleostei</taxon>
        <taxon>Anguilliformes</taxon>
        <taxon>Anguillidae</taxon>
        <taxon>Anguilla</taxon>
    </lineage>
</organism>
<sequence>MLCCLSAYLSAYYNSYAVSGCQPGSILLMFPLIKR</sequence>
<protein>
    <submittedName>
        <fullName evidence="1">Uncharacterized protein</fullName>
    </submittedName>
</protein>
<reference evidence="1" key="2">
    <citation type="journal article" date="2015" name="Fish Shellfish Immunol.">
        <title>Early steps in the European eel (Anguilla anguilla)-Vibrio vulnificus interaction in the gills: Role of the RtxA13 toxin.</title>
        <authorList>
            <person name="Callol A."/>
            <person name="Pajuelo D."/>
            <person name="Ebbesson L."/>
            <person name="Teles M."/>
            <person name="MacKenzie S."/>
            <person name="Amaro C."/>
        </authorList>
    </citation>
    <scope>NUCLEOTIDE SEQUENCE</scope>
</reference>
<name>A0A0E9T187_ANGAN</name>